<dbReference type="AlphaFoldDB" id="A0AAW5SD20"/>
<feature type="region of interest" description="Disordered" evidence="1">
    <location>
        <begin position="65"/>
        <end position="87"/>
    </location>
</feature>
<feature type="region of interest" description="Disordered" evidence="1">
    <location>
        <begin position="1"/>
        <end position="20"/>
    </location>
</feature>
<dbReference type="Proteomes" id="UP000192293">
    <property type="component" value="Unassembled WGS sequence"/>
</dbReference>
<comment type="caution">
    <text evidence="2">The sequence shown here is derived from an EMBL/GenBank/DDBJ whole genome shotgun (WGS) entry which is preliminary data.</text>
</comment>
<accession>A0AAW5SD20</accession>
<name>A0AAW5SD20_MYCBC</name>
<evidence type="ECO:0000313" key="5">
    <source>
        <dbReference type="Proteomes" id="UP001207588"/>
    </source>
</evidence>
<reference evidence="2" key="3">
    <citation type="journal article" date="2022" name="BMC Genomics">
        <title>Comparative genome analysis of mycobacteria focusing on tRNA and non-coding RNA.</title>
        <authorList>
            <person name="Behra P.R.K."/>
            <person name="Pettersson B.M.F."/>
            <person name="Ramesh M."/>
            <person name="Das S."/>
            <person name="Dasgupta S."/>
            <person name="Kirsebom L.A."/>
        </authorList>
    </citation>
    <scope>NUCLEOTIDE SEQUENCE</scope>
    <source>
        <strain evidence="2">DSM 45439</strain>
    </source>
</reference>
<reference evidence="2" key="2">
    <citation type="submission" date="2020-07" db="EMBL/GenBank/DDBJ databases">
        <authorList>
            <person name="Pettersson B.M.F."/>
            <person name="Behra P.R.K."/>
            <person name="Ramesh M."/>
            <person name="Das S."/>
            <person name="Dasgupta S."/>
            <person name="Kirsebom L.A."/>
        </authorList>
    </citation>
    <scope>NUCLEOTIDE SEQUENCE</scope>
    <source>
        <strain evidence="2">DSM 45439</strain>
    </source>
</reference>
<proteinExistence type="predicted"/>
<dbReference type="RefSeq" id="WP_083071356.1">
    <property type="nucleotide sequence ID" value="NZ_JACKTG010000090.1"/>
</dbReference>
<keyword evidence="4" id="KW-1185">Reference proteome</keyword>
<organism evidence="2 5">
    <name type="scientific">Mycobacterium bouchedurhonense</name>
    <dbReference type="NCBI Taxonomy" id="701041"/>
    <lineage>
        <taxon>Bacteria</taxon>
        <taxon>Bacillati</taxon>
        <taxon>Actinomycetota</taxon>
        <taxon>Actinomycetes</taxon>
        <taxon>Mycobacteriales</taxon>
        <taxon>Mycobacteriaceae</taxon>
        <taxon>Mycobacterium</taxon>
        <taxon>Mycobacterium avium complex (MAC)</taxon>
    </lineage>
</organism>
<evidence type="ECO:0000313" key="4">
    <source>
        <dbReference type="Proteomes" id="UP000192293"/>
    </source>
</evidence>
<evidence type="ECO:0000256" key="1">
    <source>
        <dbReference type="SAM" id="MobiDB-lite"/>
    </source>
</evidence>
<evidence type="ECO:0000313" key="3">
    <source>
        <dbReference type="EMBL" id="ORA52491.1"/>
    </source>
</evidence>
<dbReference type="EMBL" id="JACKTG010000090">
    <property type="protein sequence ID" value="MCV6992940.1"/>
    <property type="molecule type" value="Genomic_DNA"/>
</dbReference>
<dbReference type="Proteomes" id="UP001207588">
    <property type="component" value="Unassembled WGS sequence"/>
</dbReference>
<gene>
    <name evidence="3" type="ORF">BST19_12285</name>
    <name evidence="2" type="ORF">H7I91_27445</name>
</gene>
<evidence type="ECO:0000313" key="2">
    <source>
        <dbReference type="EMBL" id="MCV6992940.1"/>
    </source>
</evidence>
<dbReference type="EMBL" id="MVHL01000015">
    <property type="protein sequence ID" value="ORA52491.1"/>
    <property type="molecule type" value="Genomic_DNA"/>
</dbReference>
<reference evidence="3 4" key="1">
    <citation type="submission" date="2017-02" db="EMBL/GenBank/DDBJ databases">
        <title>The new phylogeny of genus Mycobacterium.</title>
        <authorList>
            <person name="Tortoli E."/>
            <person name="Trovato A."/>
            <person name="Cirillo D.M."/>
        </authorList>
    </citation>
    <scope>NUCLEOTIDE SEQUENCE [LARGE SCALE GENOMIC DNA]</scope>
    <source>
        <strain evidence="3 4">DSM 45439</strain>
    </source>
</reference>
<protein>
    <submittedName>
        <fullName evidence="2">Uncharacterized protein</fullName>
    </submittedName>
</protein>
<sequence length="437" mass="49911">MLATIQTAATTQPAAATQSAFDDRIEGRLETLRKVLTKDSVKKLRLAPIKFLSALVSDGDLRNLKFDRNTDPTASGPREQSMEIDTSLRQPVYRISRRTREAMARVQSNLGLDNQDTDWMIDNYFIHELLHNSQGMSGGNHSELSRHAPRVLLDVDYQADALAAVTATALAWLVPREFGFRANRCANENHWTLYERALKAILNQMEIFTLLGYWNTPRAQISLVATGLERILRIATWHYQFHRLRSPFRPKRPLADFQILAQPVLDFRNLAWAAIFEPSTLCKDWPSNERANVAKWLKRKPLKGRLFALHGRPQLVVTAATPLGTTRFIRHNSTETHYEDAFAGFFDNEPRRSKEFFTTLFMQQQWLRGGAEASAFNYAWLNLRKDRQVDLLKVTQGLAPDLKPEQRGKVLDQLMTPSRSQILKFVGAVTSCCYVVL</sequence>